<protein>
    <recommendedName>
        <fullName evidence="5">Transmembrane protein</fullName>
    </recommendedName>
</protein>
<feature type="transmembrane region" description="Helical" evidence="2">
    <location>
        <begin position="493"/>
        <end position="524"/>
    </location>
</feature>
<feature type="transmembrane region" description="Helical" evidence="2">
    <location>
        <begin position="782"/>
        <end position="801"/>
    </location>
</feature>
<evidence type="ECO:0000256" key="1">
    <source>
        <dbReference type="SAM" id="MobiDB-lite"/>
    </source>
</evidence>
<keyword evidence="4" id="KW-1185">Reference proteome</keyword>
<evidence type="ECO:0008006" key="5">
    <source>
        <dbReference type="Google" id="ProtNLM"/>
    </source>
</evidence>
<proteinExistence type="predicted"/>
<dbReference type="InterPro" id="IPR021840">
    <property type="entry name" value="DUF3433"/>
</dbReference>
<feature type="transmembrane region" description="Helical" evidence="2">
    <location>
        <begin position="383"/>
        <end position="403"/>
    </location>
</feature>
<name>A0AAN6SVY5_9PEZI</name>
<keyword evidence="2" id="KW-0472">Membrane</keyword>
<feature type="compositionally biased region" description="Low complexity" evidence="1">
    <location>
        <begin position="97"/>
        <end position="110"/>
    </location>
</feature>
<reference evidence="4" key="1">
    <citation type="journal article" date="2023" name="Mol. Phylogenet. Evol.">
        <title>Genome-scale phylogeny and comparative genomics of the fungal order Sordariales.</title>
        <authorList>
            <person name="Hensen N."/>
            <person name="Bonometti L."/>
            <person name="Westerberg I."/>
            <person name="Brannstrom I.O."/>
            <person name="Guillou S."/>
            <person name="Cros-Aarteil S."/>
            <person name="Calhoun S."/>
            <person name="Haridas S."/>
            <person name="Kuo A."/>
            <person name="Mondo S."/>
            <person name="Pangilinan J."/>
            <person name="Riley R."/>
            <person name="LaButti K."/>
            <person name="Andreopoulos B."/>
            <person name="Lipzen A."/>
            <person name="Chen C."/>
            <person name="Yan M."/>
            <person name="Daum C."/>
            <person name="Ng V."/>
            <person name="Clum A."/>
            <person name="Steindorff A."/>
            <person name="Ohm R.A."/>
            <person name="Martin F."/>
            <person name="Silar P."/>
            <person name="Natvig D.O."/>
            <person name="Lalanne C."/>
            <person name="Gautier V."/>
            <person name="Ament-Velasquez S.L."/>
            <person name="Kruys A."/>
            <person name="Hutchinson M.I."/>
            <person name="Powell A.J."/>
            <person name="Barry K."/>
            <person name="Miller A.N."/>
            <person name="Grigoriev I.V."/>
            <person name="Debuchy R."/>
            <person name="Gladieux P."/>
            <person name="Hiltunen Thoren M."/>
            <person name="Johannesson H."/>
        </authorList>
    </citation>
    <scope>NUCLEOTIDE SEQUENCE [LARGE SCALE GENOMIC DNA]</scope>
    <source>
        <strain evidence="4">CBS 284.82</strain>
    </source>
</reference>
<evidence type="ECO:0000313" key="3">
    <source>
        <dbReference type="EMBL" id="KAK4044078.1"/>
    </source>
</evidence>
<dbReference type="PANTHER" id="PTHR37544">
    <property type="entry name" value="SPRAY-RELATED"/>
    <property type="match status" value="1"/>
</dbReference>
<feature type="region of interest" description="Disordered" evidence="1">
    <location>
        <begin position="91"/>
        <end position="110"/>
    </location>
</feature>
<keyword evidence="2" id="KW-0812">Transmembrane</keyword>
<feature type="transmembrane region" description="Helical" evidence="2">
    <location>
        <begin position="679"/>
        <end position="706"/>
    </location>
</feature>
<feature type="region of interest" description="Disordered" evidence="1">
    <location>
        <begin position="608"/>
        <end position="627"/>
    </location>
</feature>
<feature type="region of interest" description="Disordered" evidence="1">
    <location>
        <begin position="58"/>
        <end position="86"/>
    </location>
</feature>
<dbReference type="AlphaFoldDB" id="A0AAN6SVY5"/>
<dbReference type="EMBL" id="MU854321">
    <property type="protein sequence ID" value="KAK4044078.1"/>
    <property type="molecule type" value="Genomic_DNA"/>
</dbReference>
<dbReference type="Proteomes" id="UP001303115">
    <property type="component" value="Unassembled WGS sequence"/>
</dbReference>
<evidence type="ECO:0000256" key="2">
    <source>
        <dbReference type="SAM" id="Phobius"/>
    </source>
</evidence>
<accession>A0AAN6SVY5</accession>
<feature type="transmembrane region" description="Helical" evidence="2">
    <location>
        <begin position="453"/>
        <end position="473"/>
    </location>
</feature>
<comment type="caution">
    <text evidence="3">The sequence shown here is derived from an EMBL/GenBank/DDBJ whole genome shotgun (WGS) entry which is preliminary data.</text>
</comment>
<feature type="transmembrane region" description="Helical" evidence="2">
    <location>
        <begin position="744"/>
        <end position="762"/>
    </location>
</feature>
<evidence type="ECO:0000313" key="4">
    <source>
        <dbReference type="Proteomes" id="UP001303115"/>
    </source>
</evidence>
<dbReference type="PANTHER" id="PTHR37544:SF3">
    <property type="entry name" value="SPRAY"/>
    <property type="match status" value="1"/>
</dbReference>
<feature type="transmembrane region" description="Helical" evidence="2">
    <location>
        <begin position="28"/>
        <end position="45"/>
    </location>
</feature>
<feature type="transmembrane region" description="Helical" evidence="2">
    <location>
        <begin position="636"/>
        <end position="659"/>
    </location>
</feature>
<keyword evidence="2" id="KW-1133">Transmembrane helix</keyword>
<sequence length="874" mass="93469">MYFFSPAARSGSQPRGYSPDYKPAPLRWPFLVAMIAVMLGLIATVETACRLLPAEVDRDLVPGSGSGTSTTGLTSIAAPSQPLMSTEPNARRQFQNASASSGSDTTTSLLPVPTVTMTRWLGDGPSSKSNPIDASTSTYSMEFRIGNRSQFGAPGYQTETIALSPEPTPTTSLIYFNPLPEEHGNEGPVTIEPTILTEVVTTVLQQTTFTGVVTTVTGQTTLPGVTTTVTVETTLNGVASTYVGTTTVDDTPTTTITSTSTLSGAVSSISEYALTTTLHGVVVGAEPSYVIAKVTTLTDSAGRPTATITSTPHPISTPTALTMTDSGGIPTATVTTSVLAPPRTRILTNLAGGGTATVTEYPMLPTGPPDPQTGVKVYYISHGGYFVGFFLPTLLAVMLTIPIRMIDSAAKQLQPWHALTRRGGASAKESLCLRTGGIYGMVASIRALAGGQVLVFLTTLLLLASMILVPLSAEAVSLKLHGSCSKMDFRGCAMTLGVFLAPARATIALLGFMVFLMVLILLVLRRWRTGVAANPWSIAAVASLSTNPELRAAFSSLPTGHGERINHRQLVTAFEGRSFKLGSFFNHYGVPEYGIMVEDADSTLCKVDSDSSAGSKSPDETEIPGTRHKTERHLPFLMLSYTARIAFLLPLTGILVLILCYNNTGGNTAFERFMSTQSFGVRALFTMVGVGVSFFWSCFFTSLAVLSPYELLPQSPQRPQRSITLSPPLNAFSGIVSAVKQRHGFLIVVAFTAILAEFMPILLSNVPFRVTQTWTASRACTWMAVGVLSLMWLVVVGSFFIRWPHMPVDPSTIAGAVYYVCDSWILWSLEGLSRLGKEERDGRIAELALRFRFGDIVGLSGRRRVGVDGLDDYT</sequence>
<dbReference type="Pfam" id="PF11915">
    <property type="entry name" value="DUF3433"/>
    <property type="match status" value="2"/>
</dbReference>
<organism evidence="3 4">
    <name type="scientific">Parachaetomium inaequale</name>
    <dbReference type="NCBI Taxonomy" id="2588326"/>
    <lineage>
        <taxon>Eukaryota</taxon>
        <taxon>Fungi</taxon>
        <taxon>Dikarya</taxon>
        <taxon>Ascomycota</taxon>
        <taxon>Pezizomycotina</taxon>
        <taxon>Sordariomycetes</taxon>
        <taxon>Sordariomycetidae</taxon>
        <taxon>Sordariales</taxon>
        <taxon>Chaetomiaceae</taxon>
        <taxon>Parachaetomium</taxon>
    </lineage>
</organism>
<gene>
    <name evidence="3" type="ORF">C8A01DRAFT_43014</name>
</gene>